<keyword evidence="2" id="KW-0472">Membrane</keyword>
<name>I3D157_9ARCH</name>
<reference evidence="3 4" key="1">
    <citation type="journal article" date="2012" name="J. Bacteriol.">
        <title>Genome sequence of "Candidatus Nitrosopumilus salaria" BD31, an ammonia-oxidizing archaeon from the San Francisco Bay estuary.</title>
        <authorList>
            <person name="Mosier A.C."/>
            <person name="Allen E.E."/>
            <person name="Kim M."/>
            <person name="Ferriera S."/>
            <person name="Francis C.A."/>
        </authorList>
    </citation>
    <scope>NUCLEOTIDE SEQUENCE [LARGE SCALE GENOMIC DNA]</scope>
    <source>
        <strain evidence="3 4">BD31</strain>
    </source>
</reference>
<evidence type="ECO:0000256" key="1">
    <source>
        <dbReference type="SAM" id="MobiDB-lite"/>
    </source>
</evidence>
<feature type="region of interest" description="Disordered" evidence="1">
    <location>
        <begin position="83"/>
        <end position="106"/>
    </location>
</feature>
<evidence type="ECO:0000256" key="2">
    <source>
        <dbReference type="SAM" id="Phobius"/>
    </source>
</evidence>
<accession>I3D157</accession>
<sequence length="106" mass="11609">MIGIGLIFVGFLILGTMGHEYQAGTLESSEFGTCYEYSADKPPVEINCSFKIFDQIAFFAVVIAFIGLGIIALVKGVKGDWDSRVKPEDLVGPSRNQNDDSEEKDK</sequence>
<proteinExistence type="predicted"/>
<dbReference type="Proteomes" id="UP000003423">
    <property type="component" value="Unassembled WGS sequence"/>
</dbReference>
<feature type="transmembrane region" description="Helical" evidence="2">
    <location>
        <begin position="56"/>
        <end position="74"/>
    </location>
</feature>
<keyword evidence="2" id="KW-1133">Transmembrane helix</keyword>
<dbReference type="EMBL" id="AEXL02000120">
    <property type="protein sequence ID" value="EIJ65450.1"/>
    <property type="molecule type" value="Genomic_DNA"/>
</dbReference>
<organism evidence="3 4">
    <name type="scientific">Candidatus Nitrosopumilus salarius BD31</name>
    <dbReference type="NCBI Taxonomy" id="859350"/>
    <lineage>
        <taxon>Archaea</taxon>
        <taxon>Nitrososphaerota</taxon>
        <taxon>Nitrososphaeria</taxon>
        <taxon>Nitrosopumilales</taxon>
        <taxon>Nitrosopumilaceae</taxon>
        <taxon>Nitrosopumilus</taxon>
    </lineage>
</organism>
<comment type="caution">
    <text evidence="3">The sequence shown here is derived from an EMBL/GenBank/DDBJ whole genome shotgun (WGS) entry which is preliminary data.</text>
</comment>
<evidence type="ECO:0000313" key="3">
    <source>
        <dbReference type="EMBL" id="EIJ65450.1"/>
    </source>
</evidence>
<dbReference type="PATRIC" id="fig|859350.6.peg.1457"/>
<keyword evidence="2" id="KW-0812">Transmembrane</keyword>
<dbReference type="AlphaFoldDB" id="I3D157"/>
<protein>
    <submittedName>
        <fullName evidence="3">Uncharacterized protein</fullName>
    </submittedName>
</protein>
<evidence type="ECO:0000313" key="4">
    <source>
        <dbReference type="Proteomes" id="UP000003423"/>
    </source>
</evidence>
<gene>
    <name evidence="3" type="ORF">BD31_I0692</name>
</gene>
<keyword evidence="4" id="KW-1185">Reference proteome</keyword>